<evidence type="ECO:0000313" key="4">
    <source>
        <dbReference type="Proteomes" id="UP001225596"/>
    </source>
</evidence>
<accession>A0ABU1BKN7</accession>
<keyword evidence="4" id="KW-1185">Reference proteome</keyword>
<dbReference type="EMBL" id="JAUYVH010000002">
    <property type="protein sequence ID" value="MDQ9169563.1"/>
    <property type="molecule type" value="Genomic_DNA"/>
</dbReference>
<dbReference type="Proteomes" id="UP001225596">
    <property type="component" value="Unassembled WGS sequence"/>
</dbReference>
<name>A0ABU1BKN7_9BURK</name>
<protein>
    <submittedName>
        <fullName evidence="3">Uncharacterized protein</fullName>
    </submittedName>
</protein>
<keyword evidence="2" id="KW-0732">Signal</keyword>
<proteinExistence type="predicted"/>
<organism evidence="3 4">
    <name type="scientific">Keguizhuia sedimenti</name>
    <dbReference type="NCBI Taxonomy" id="3064264"/>
    <lineage>
        <taxon>Bacteria</taxon>
        <taxon>Pseudomonadati</taxon>
        <taxon>Pseudomonadota</taxon>
        <taxon>Betaproteobacteria</taxon>
        <taxon>Burkholderiales</taxon>
        <taxon>Oxalobacteraceae</taxon>
        <taxon>Keguizhuia</taxon>
    </lineage>
</organism>
<dbReference type="RefSeq" id="WP_338435501.1">
    <property type="nucleotide sequence ID" value="NZ_JAUYVH010000002.1"/>
</dbReference>
<evidence type="ECO:0000313" key="3">
    <source>
        <dbReference type="EMBL" id="MDQ9169563.1"/>
    </source>
</evidence>
<feature type="region of interest" description="Disordered" evidence="1">
    <location>
        <begin position="19"/>
        <end position="41"/>
    </location>
</feature>
<comment type="caution">
    <text evidence="3">The sequence shown here is derived from an EMBL/GenBank/DDBJ whole genome shotgun (WGS) entry which is preliminary data.</text>
</comment>
<evidence type="ECO:0000256" key="1">
    <source>
        <dbReference type="SAM" id="MobiDB-lite"/>
    </source>
</evidence>
<feature type="chain" id="PRO_5046038910" evidence="2">
    <location>
        <begin position="23"/>
        <end position="106"/>
    </location>
</feature>
<sequence length="106" mass="12108">MKNCKSVFLSPILLAVSITASADPRKDESGHGKGHKHDRREFKEEYWDGECKVKRKLEKNGEYKEERKCKAPRHVHHHAEPVYVLPPPPPVIEPGVTIHGTVRIPQ</sequence>
<gene>
    <name evidence="3" type="ORF">Q8A64_03970</name>
</gene>
<evidence type="ECO:0000256" key="2">
    <source>
        <dbReference type="SAM" id="SignalP"/>
    </source>
</evidence>
<reference evidence="3 4" key="1">
    <citation type="submission" date="2023-08" db="EMBL/GenBank/DDBJ databases">
        <title>Oxalobacteraceae gen .nov., isolated from river sludge outside the plant.</title>
        <authorList>
            <person name="Zhao S.Y."/>
        </authorList>
    </citation>
    <scope>NUCLEOTIDE SEQUENCE [LARGE SCALE GENOMIC DNA]</scope>
    <source>
        <strain evidence="3 4">R-40</strain>
    </source>
</reference>
<feature type="signal peptide" evidence="2">
    <location>
        <begin position="1"/>
        <end position="22"/>
    </location>
</feature>